<reference evidence="2" key="1">
    <citation type="journal article" date="2022" name="Mol. Ecol. Resour.">
        <title>The genomes of chicory, endive, great burdock and yacon provide insights into Asteraceae palaeo-polyploidization history and plant inulin production.</title>
        <authorList>
            <person name="Fan W."/>
            <person name="Wang S."/>
            <person name="Wang H."/>
            <person name="Wang A."/>
            <person name="Jiang F."/>
            <person name="Liu H."/>
            <person name="Zhao H."/>
            <person name="Xu D."/>
            <person name="Zhang Y."/>
        </authorList>
    </citation>
    <scope>NUCLEOTIDE SEQUENCE [LARGE SCALE GENOMIC DNA]</scope>
    <source>
        <strain evidence="2">cv. Yunnan</strain>
    </source>
</reference>
<keyword evidence="2" id="KW-1185">Reference proteome</keyword>
<name>A0ACB8Z8Z8_9ASTR</name>
<gene>
    <name evidence="1" type="ORF">L1987_77427</name>
</gene>
<reference evidence="1 2" key="2">
    <citation type="journal article" date="2022" name="Mol. Ecol. Resour.">
        <title>The genomes of chicory, endive, great burdock and yacon provide insights into Asteraceae paleo-polyploidization history and plant inulin production.</title>
        <authorList>
            <person name="Fan W."/>
            <person name="Wang S."/>
            <person name="Wang H."/>
            <person name="Wang A."/>
            <person name="Jiang F."/>
            <person name="Liu H."/>
            <person name="Zhao H."/>
            <person name="Xu D."/>
            <person name="Zhang Y."/>
        </authorList>
    </citation>
    <scope>NUCLEOTIDE SEQUENCE [LARGE SCALE GENOMIC DNA]</scope>
    <source>
        <strain evidence="2">cv. Yunnan</strain>
        <tissue evidence="1">Leaves</tissue>
    </source>
</reference>
<organism evidence="1 2">
    <name type="scientific">Smallanthus sonchifolius</name>
    <dbReference type="NCBI Taxonomy" id="185202"/>
    <lineage>
        <taxon>Eukaryota</taxon>
        <taxon>Viridiplantae</taxon>
        <taxon>Streptophyta</taxon>
        <taxon>Embryophyta</taxon>
        <taxon>Tracheophyta</taxon>
        <taxon>Spermatophyta</taxon>
        <taxon>Magnoliopsida</taxon>
        <taxon>eudicotyledons</taxon>
        <taxon>Gunneridae</taxon>
        <taxon>Pentapetalae</taxon>
        <taxon>asterids</taxon>
        <taxon>campanulids</taxon>
        <taxon>Asterales</taxon>
        <taxon>Asteraceae</taxon>
        <taxon>Asteroideae</taxon>
        <taxon>Heliantheae alliance</taxon>
        <taxon>Millerieae</taxon>
        <taxon>Smallanthus</taxon>
    </lineage>
</organism>
<dbReference type="Proteomes" id="UP001056120">
    <property type="component" value="Linkage Group LG26"/>
</dbReference>
<sequence length="372" mass="42513">MRDSLPPRNTKRLYQVWKGRNKFYCGGRLIFGPDAGSILLSTFLIGAPAITFCIKTLLEIKKDGSTFVYATLSLEIVLTLLVLTFLFMTSARNPGIVRRNKRPPECEESFNLRSQPLDWLDGSSMSLRIPRIKDMLVNGHSIKVKYCDTCMLYRPPRASHCSVCNNCVQRFDHHCPWVGQCIGVRNYRFFILFITSSTVLCVYVFAFSLIDIIREKGKFLDSLSKDVVSVMLAAYCFISVWFVGGLSVFHFYLISTNQTTYENFRYRYEKKKNPFNEGFFKNFKDVLCSKLPPPIDFREWVVVEDDNASIVGSLTPRFGASMRVSEGKLDMDPSVYQQKDDTLSNNHKTFNNSATGEDLQGNNEAKNTPRDP</sequence>
<dbReference type="EMBL" id="CM042043">
    <property type="protein sequence ID" value="KAI3694462.1"/>
    <property type="molecule type" value="Genomic_DNA"/>
</dbReference>
<evidence type="ECO:0000313" key="1">
    <source>
        <dbReference type="EMBL" id="KAI3694462.1"/>
    </source>
</evidence>
<accession>A0ACB8Z8Z8</accession>
<evidence type="ECO:0000313" key="2">
    <source>
        <dbReference type="Proteomes" id="UP001056120"/>
    </source>
</evidence>
<proteinExistence type="predicted"/>
<comment type="caution">
    <text evidence="1">The sequence shown here is derived from an EMBL/GenBank/DDBJ whole genome shotgun (WGS) entry which is preliminary data.</text>
</comment>
<protein>
    <submittedName>
        <fullName evidence="1">Uncharacterized protein</fullName>
    </submittedName>
</protein>